<feature type="domain" description="DSBA-like thioredoxin" evidence="1">
    <location>
        <begin position="3"/>
        <end position="204"/>
    </location>
</feature>
<name>A0A9X2L399_9BACT</name>
<dbReference type="CDD" id="cd03024">
    <property type="entry name" value="DsbA_FrnE"/>
    <property type="match status" value="1"/>
</dbReference>
<evidence type="ECO:0000313" key="3">
    <source>
        <dbReference type="Proteomes" id="UP001139125"/>
    </source>
</evidence>
<protein>
    <submittedName>
        <fullName evidence="2">DsbA family oxidoreductase</fullName>
    </submittedName>
</protein>
<evidence type="ECO:0000259" key="1">
    <source>
        <dbReference type="Pfam" id="PF01323"/>
    </source>
</evidence>
<dbReference type="RefSeq" id="WP_255134320.1">
    <property type="nucleotide sequence ID" value="NZ_JANDBC010000001.1"/>
</dbReference>
<dbReference type="InterPro" id="IPR036249">
    <property type="entry name" value="Thioredoxin-like_sf"/>
</dbReference>
<dbReference type="AlphaFoldDB" id="A0A9X2L399"/>
<accession>A0A9X2L399</accession>
<dbReference type="PANTHER" id="PTHR13887:SF41">
    <property type="entry name" value="THIOREDOXIN SUPERFAMILY PROTEIN"/>
    <property type="match status" value="1"/>
</dbReference>
<dbReference type="GO" id="GO:0016491">
    <property type="term" value="F:oxidoreductase activity"/>
    <property type="evidence" value="ECO:0007669"/>
    <property type="project" value="InterPro"/>
</dbReference>
<gene>
    <name evidence="2" type="ORF">NM125_07650</name>
</gene>
<comment type="caution">
    <text evidence="2">The sequence shown here is derived from an EMBL/GenBank/DDBJ whole genome shotgun (WGS) entry which is preliminary data.</text>
</comment>
<dbReference type="PANTHER" id="PTHR13887">
    <property type="entry name" value="GLUTATHIONE S-TRANSFERASE KAPPA"/>
    <property type="match status" value="1"/>
</dbReference>
<keyword evidence="3" id="KW-1185">Reference proteome</keyword>
<reference evidence="2" key="1">
    <citation type="submission" date="2022-06" db="EMBL/GenBank/DDBJ databases">
        <title>Gracilimonas sp. CAU 1638 isolated from sea sediment.</title>
        <authorList>
            <person name="Kim W."/>
        </authorList>
    </citation>
    <scope>NUCLEOTIDE SEQUENCE</scope>
    <source>
        <strain evidence="2">CAU 1638</strain>
    </source>
</reference>
<dbReference type="InterPro" id="IPR001853">
    <property type="entry name" value="DSBA-like_thioredoxin_dom"/>
</dbReference>
<proteinExistence type="predicted"/>
<dbReference type="EMBL" id="JANDBC010000001">
    <property type="protein sequence ID" value="MCP9291454.1"/>
    <property type="molecule type" value="Genomic_DNA"/>
</dbReference>
<evidence type="ECO:0000313" key="2">
    <source>
        <dbReference type="EMBL" id="MCP9291454.1"/>
    </source>
</evidence>
<dbReference type="Pfam" id="PF01323">
    <property type="entry name" value="DSBA"/>
    <property type="match status" value="1"/>
</dbReference>
<dbReference type="SUPFAM" id="SSF52833">
    <property type="entry name" value="Thioredoxin-like"/>
    <property type="match status" value="1"/>
</dbReference>
<organism evidence="2 3">
    <name type="scientific">Gracilimonas sediminicola</name>
    <dbReference type="NCBI Taxonomy" id="2952158"/>
    <lineage>
        <taxon>Bacteria</taxon>
        <taxon>Pseudomonadati</taxon>
        <taxon>Balneolota</taxon>
        <taxon>Balneolia</taxon>
        <taxon>Balneolales</taxon>
        <taxon>Balneolaceae</taxon>
        <taxon>Gracilimonas</taxon>
    </lineage>
</organism>
<dbReference type="Gene3D" id="3.40.30.10">
    <property type="entry name" value="Glutaredoxin"/>
    <property type="match status" value="1"/>
</dbReference>
<dbReference type="Proteomes" id="UP001139125">
    <property type="component" value="Unassembled WGS sequence"/>
</dbReference>
<sequence length="212" mass="23848">MKIEIWSDVACPFCYIGKRHLEEALHKLPDLDVDIVWKSFELDPNASVDSDLDIYDTLAKKYGRDRAWAKQMNANMVQMASAAGLDFNMDEVKPTNSFNAHQLIHLARKHGKQDEMKEALLSAYFVEGKHVGDTETLVQIASNVGLDQNEAKEVLQNNTYSSQVVNDVEEAHRLGVQGVPFFYINEKYGLSGAQPVEVFTEALQKIAEEKVS</sequence>